<accession>A0A9X9LNL9</accession>
<feature type="signal peptide" evidence="1">
    <location>
        <begin position="1"/>
        <end position="17"/>
    </location>
</feature>
<protein>
    <submittedName>
        <fullName evidence="2">Uncharacterized protein</fullName>
    </submittedName>
</protein>
<feature type="chain" id="PRO_5040799590" evidence="1">
    <location>
        <begin position="18"/>
        <end position="43"/>
    </location>
</feature>
<reference evidence="2 3" key="1">
    <citation type="submission" date="2018-10" db="EMBL/GenBank/DDBJ databases">
        <authorList>
            <person name="Ekblom R."/>
            <person name="Jareborg N."/>
        </authorList>
    </citation>
    <scope>NUCLEOTIDE SEQUENCE [LARGE SCALE GENOMIC DNA]</scope>
    <source>
        <tissue evidence="2">Muscle</tissue>
    </source>
</reference>
<dbReference type="Proteomes" id="UP000269945">
    <property type="component" value="Unassembled WGS sequence"/>
</dbReference>
<evidence type="ECO:0000313" key="2">
    <source>
        <dbReference type="EMBL" id="VCW77578.1"/>
    </source>
</evidence>
<organism evidence="2 3">
    <name type="scientific">Gulo gulo</name>
    <name type="common">Wolverine</name>
    <name type="synonym">Gluton</name>
    <dbReference type="NCBI Taxonomy" id="48420"/>
    <lineage>
        <taxon>Eukaryota</taxon>
        <taxon>Metazoa</taxon>
        <taxon>Chordata</taxon>
        <taxon>Craniata</taxon>
        <taxon>Vertebrata</taxon>
        <taxon>Euteleostomi</taxon>
        <taxon>Mammalia</taxon>
        <taxon>Eutheria</taxon>
        <taxon>Laurasiatheria</taxon>
        <taxon>Carnivora</taxon>
        <taxon>Caniformia</taxon>
        <taxon>Musteloidea</taxon>
        <taxon>Mustelidae</taxon>
        <taxon>Guloninae</taxon>
        <taxon>Gulo</taxon>
    </lineage>
</organism>
<evidence type="ECO:0000256" key="1">
    <source>
        <dbReference type="SAM" id="SignalP"/>
    </source>
</evidence>
<keyword evidence="1" id="KW-0732">Signal</keyword>
<comment type="caution">
    <text evidence="2">The sequence shown here is derived from an EMBL/GenBank/DDBJ whole genome shotgun (WGS) entry which is preliminary data.</text>
</comment>
<proteinExistence type="predicted"/>
<evidence type="ECO:0000313" key="3">
    <source>
        <dbReference type="Proteomes" id="UP000269945"/>
    </source>
</evidence>
<name>A0A9X9LNL9_GULGU</name>
<dbReference type="EMBL" id="CYRY02009000">
    <property type="protein sequence ID" value="VCW77578.1"/>
    <property type="molecule type" value="Genomic_DNA"/>
</dbReference>
<gene>
    <name evidence="2" type="ORF">BN2614_LOCUS3</name>
</gene>
<keyword evidence="3" id="KW-1185">Reference proteome</keyword>
<sequence length="43" mass="4640">MFLVVLDTLLLTELSSTEPVGKNRVLHGTGTLSHHCLQPHTGS</sequence>
<dbReference type="AlphaFoldDB" id="A0A9X9LNL9"/>